<sequence>MDGPERKHTYTSLTIKEAISKLLSTIQTIELRQGVEPGVEPSIKSHEEKRVRDAFRLIHQPRQPIRSKADERRDNYRHFLKKLNDDELVVACALGLGQTIIGYMREPLRVRLPLEVKQHERQLKSPLLQNLARKYSPKALGNAGIEVAHAKEALQQQHDISDNGQNQPTQPHQLTAPIPVSDTPVVPSENLLPSSQSGVRDLQSRPTGKDISDVERENSQELRQS</sequence>
<dbReference type="AlphaFoldDB" id="A0A0F4YUQ7"/>
<proteinExistence type="predicted"/>
<evidence type="ECO:0000313" key="2">
    <source>
        <dbReference type="EMBL" id="KKA21830.1"/>
    </source>
</evidence>
<accession>A0A0F4YUQ7</accession>
<gene>
    <name evidence="2" type="ORF">T310_4139</name>
</gene>
<organism evidence="2 3">
    <name type="scientific">Rasamsonia emersonii (strain ATCC 16479 / CBS 393.64 / IMI 116815)</name>
    <dbReference type="NCBI Taxonomy" id="1408163"/>
    <lineage>
        <taxon>Eukaryota</taxon>
        <taxon>Fungi</taxon>
        <taxon>Dikarya</taxon>
        <taxon>Ascomycota</taxon>
        <taxon>Pezizomycotina</taxon>
        <taxon>Eurotiomycetes</taxon>
        <taxon>Eurotiomycetidae</taxon>
        <taxon>Eurotiales</taxon>
        <taxon>Trichocomaceae</taxon>
        <taxon>Rasamsonia</taxon>
    </lineage>
</organism>
<reference evidence="2 3" key="1">
    <citation type="submission" date="2015-04" db="EMBL/GenBank/DDBJ databases">
        <authorList>
            <person name="Heijne W.H."/>
            <person name="Fedorova N.D."/>
            <person name="Nierman W.C."/>
            <person name="Vollebregt A.W."/>
            <person name="Zhao Z."/>
            <person name="Wu L."/>
            <person name="Kumar M."/>
            <person name="Stam H."/>
            <person name="van den Berg M.A."/>
            <person name="Pel H.J."/>
        </authorList>
    </citation>
    <scope>NUCLEOTIDE SEQUENCE [LARGE SCALE GENOMIC DNA]</scope>
    <source>
        <strain evidence="2 3">CBS 393.64</strain>
    </source>
</reference>
<keyword evidence="3" id="KW-1185">Reference proteome</keyword>
<dbReference type="Proteomes" id="UP000053958">
    <property type="component" value="Unassembled WGS sequence"/>
</dbReference>
<comment type="caution">
    <text evidence="2">The sequence shown here is derived from an EMBL/GenBank/DDBJ whole genome shotgun (WGS) entry which is preliminary data.</text>
</comment>
<dbReference type="EMBL" id="LASV01000166">
    <property type="protein sequence ID" value="KKA21830.1"/>
    <property type="molecule type" value="Genomic_DNA"/>
</dbReference>
<dbReference type="RefSeq" id="XP_013328442.1">
    <property type="nucleotide sequence ID" value="XM_013472988.1"/>
</dbReference>
<evidence type="ECO:0000256" key="1">
    <source>
        <dbReference type="SAM" id="MobiDB-lite"/>
    </source>
</evidence>
<name>A0A0F4YUQ7_RASE3</name>
<feature type="region of interest" description="Disordered" evidence="1">
    <location>
        <begin position="160"/>
        <end position="225"/>
    </location>
</feature>
<feature type="compositionally biased region" description="Polar residues" evidence="1">
    <location>
        <begin position="160"/>
        <end position="173"/>
    </location>
</feature>
<dbReference type="GeneID" id="25316488"/>
<protein>
    <submittedName>
        <fullName evidence="2">Uncharacterized protein</fullName>
    </submittedName>
</protein>
<feature type="compositionally biased region" description="Basic and acidic residues" evidence="1">
    <location>
        <begin position="207"/>
        <end position="225"/>
    </location>
</feature>
<evidence type="ECO:0000313" key="3">
    <source>
        <dbReference type="Proteomes" id="UP000053958"/>
    </source>
</evidence>
<dbReference type="OrthoDB" id="4497227at2759"/>